<keyword evidence="2" id="KW-1185">Reference proteome</keyword>
<comment type="caution">
    <text evidence="1">The sequence shown here is derived from an EMBL/GenBank/DDBJ whole genome shotgun (WGS) entry which is preliminary data.</text>
</comment>
<dbReference type="EMBL" id="JAIWYP010000007">
    <property type="protein sequence ID" value="KAH3801973.1"/>
    <property type="molecule type" value="Genomic_DNA"/>
</dbReference>
<reference evidence="1" key="2">
    <citation type="submission" date="2020-11" db="EMBL/GenBank/DDBJ databases">
        <authorList>
            <person name="McCartney M.A."/>
            <person name="Auch B."/>
            <person name="Kono T."/>
            <person name="Mallez S."/>
            <person name="Becker A."/>
            <person name="Gohl D.M."/>
            <person name="Silverstein K.A.T."/>
            <person name="Koren S."/>
            <person name="Bechman K.B."/>
            <person name="Herman A."/>
            <person name="Abrahante J.E."/>
            <person name="Garbe J."/>
        </authorList>
    </citation>
    <scope>NUCLEOTIDE SEQUENCE</scope>
    <source>
        <strain evidence="1">Duluth1</strain>
        <tissue evidence="1">Whole animal</tissue>
    </source>
</reference>
<name>A0A9D4FRK6_DREPO</name>
<evidence type="ECO:0000313" key="2">
    <source>
        <dbReference type="Proteomes" id="UP000828390"/>
    </source>
</evidence>
<reference evidence="1" key="1">
    <citation type="journal article" date="2019" name="bioRxiv">
        <title>The Genome of the Zebra Mussel, Dreissena polymorpha: A Resource for Invasive Species Research.</title>
        <authorList>
            <person name="McCartney M.A."/>
            <person name="Auch B."/>
            <person name="Kono T."/>
            <person name="Mallez S."/>
            <person name="Zhang Y."/>
            <person name="Obille A."/>
            <person name="Becker A."/>
            <person name="Abrahante J.E."/>
            <person name="Garbe J."/>
            <person name="Badalamenti J.P."/>
            <person name="Herman A."/>
            <person name="Mangelson H."/>
            <person name="Liachko I."/>
            <person name="Sullivan S."/>
            <person name="Sone E.D."/>
            <person name="Koren S."/>
            <person name="Silverstein K.A.T."/>
            <person name="Beckman K.B."/>
            <person name="Gohl D.M."/>
        </authorList>
    </citation>
    <scope>NUCLEOTIDE SEQUENCE</scope>
    <source>
        <strain evidence="1">Duluth1</strain>
        <tissue evidence="1">Whole animal</tissue>
    </source>
</reference>
<dbReference type="Proteomes" id="UP000828390">
    <property type="component" value="Unassembled WGS sequence"/>
</dbReference>
<accession>A0A9D4FRK6</accession>
<gene>
    <name evidence="1" type="ORF">DPMN_155638</name>
</gene>
<sequence>MMTRECYLSPIERIIDHISDRIVPLSMKANMVLLDALLNNTSSSKKIVANFSPVRTSVQEHIVNVRLFHVKFQAKDTFSVTKIVNLAKVSCGHCSDVYSAKYMESDISIRVVNARSCNRLSHIDHLEMLRFVTTCYYTLYIYFFNTFCEQGKLLNNNTTFRRRLQHEHMVRFIEVCYTDWLPGHVEIRDADLGSFRLMFMFERCDYTLQDYIFGTP</sequence>
<proteinExistence type="predicted"/>
<dbReference type="AlphaFoldDB" id="A0A9D4FRK6"/>
<organism evidence="1 2">
    <name type="scientific">Dreissena polymorpha</name>
    <name type="common">Zebra mussel</name>
    <name type="synonym">Mytilus polymorpha</name>
    <dbReference type="NCBI Taxonomy" id="45954"/>
    <lineage>
        <taxon>Eukaryota</taxon>
        <taxon>Metazoa</taxon>
        <taxon>Spiralia</taxon>
        <taxon>Lophotrochozoa</taxon>
        <taxon>Mollusca</taxon>
        <taxon>Bivalvia</taxon>
        <taxon>Autobranchia</taxon>
        <taxon>Heteroconchia</taxon>
        <taxon>Euheterodonta</taxon>
        <taxon>Imparidentia</taxon>
        <taxon>Neoheterodontei</taxon>
        <taxon>Myida</taxon>
        <taxon>Dreissenoidea</taxon>
        <taxon>Dreissenidae</taxon>
        <taxon>Dreissena</taxon>
    </lineage>
</organism>
<protein>
    <submittedName>
        <fullName evidence="1">Uncharacterized protein</fullName>
    </submittedName>
</protein>
<evidence type="ECO:0000313" key="1">
    <source>
        <dbReference type="EMBL" id="KAH3801973.1"/>
    </source>
</evidence>